<dbReference type="AlphaFoldDB" id="A0A1T4WAU0"/>
<protein>
    <submittedName>
        <fullName evidence="3">Uncharacterized protein</fullName>
    </submittedName>
</protein>
<dbReference type="EMBL" id="FUYB01000004">
    <property type="protein sequence ID" value="SKA74406.1"/>
    <property type="molecule type" value="Genomic_DNA"/>
</dbReference>
<gene>
    <name evidence="3" type="ORF">SAMN02745130_01391</name>
</gene>
<reference evidence="3 4" key="1">
    <citation type="submission" date="2017-02" db="EMBL/GenBank/DDBJ databases">
        <authorList>
            <person name="Peterson S.W."/>
        </authorList>
    </citation>
    <scope>NUCLEOTIDE SEQUENCE [LARGE SCALE GENOMIC DNA]</scope>
    <source>
        <strain evidence="3 4">ATCC 49788</strain>
    </source>
</reference>
<proteinExistence type="predicted"/>
<accession>A0A1T4WAU0</accession>
<dbReference type="STRING" id="92487.SAMN02745130_01391"/>
<evidence type="ECO:0000313" key="4">
    <source>
        <dbReference type="Proteomes" id="UP000190460"/>
    </source>
</evidence>
<feature type="region of interest" description="Disordered" evidence="2">
    <location>
        <begin position="71"/>
        <end position="119"/>
    </location>
</feature>
<name>A0A1T4WAU0_9GAMM</name>
<dbReference type="Proteomes" id="UP000190460">
    <property type="component" value="Unassembled WGS sequence"/>
</dbReference>
<keyword evidence="1" id="KW-0175">Coiled coil</keyword>
<organism evidence="3 4">
    <name type="scientific">Thiothrix eikelboomii</name>
    <dbReference type="NCBI Taxonomy" id="92487"/>
    <lineage>
        <taxon>Bacteria</taxon>
        <taxon>Pseudomonadati</taxon>
        <taxon>Pseudomonadota</taxon>
        <taxon>Gammaproteobacteria</taxon>
        <taxon>Thiotrichales</taxon>
        <taxon>Thiotrichaceae</taxon>
        <taxon>Thiothrix</taxon>
    </lineage>
</organism>
<evidence type="ECO:0000256" key="1">
    <source>
        <dbReference type="SAM" id="Coils"/>
    </source>
</evidence>
<dbReference type="RefSeq" id="WP_078921858.1">
    <property type="nucleotide sequence ID" value="NZ_FUYB01000004.1"/>
</dbReference>
<feature type="compositionally biased region" description="Low complexity" evidence="2">
    <location>
        <begin position="71"/>
        <end position="93"/>
    </location>
</feature>
<feature type="coiled-coil region" evidence="1">
    <location>
        <begin position="174"/>
        <end position="201"/>
    </location>
</feature>
<evidence type="ECO:0000256" key="2">
    <source>
        <dbReference type="SAM" id="MobiDB-lite"/>
    </source>
</evidence>
<keyword evidence="4" id="KW-1185">Reference proteome</keyword>
<sequence>MPENNPFSILTDTDNPATSELAPKLSAHDALFAELGLNPPNRTEPTYQRDHFLEATDLNKTEDVVDAIFTSTETETAPTHTAEATTEATTPTELSPSFAEPESTAEAMQTTVAPEPAGQSLTTITEQATETMEPASHESTYSAALKSLDHAGLEPVVAAYTDLQQKLAANQTLISAEREAIAELRNHMRQLNALGHELTDNHEGLDLGRRLIQADSCENLMRSISQVNEAIQQDTHRAAQLMTPIKTGVEILELRIKHINAIENLVAHMEEGLILQKQLSGADTLIHDLAKHLGLALN</sequence>
<evidence type="ECO:0000313" key="3">
    <source>
        <dbReference type="EMBL" id="SKA74406.1"/>
    </source>
</evidence>